<dbReference type="InterPro" id="IPR016201">
    <property type="entry name" value="PSI"/>
</dbReference>
<evidence type="ECO:0000256" key="7">
    <source>
        <dbReference type="SAM" id="SignalP"/>
    </source>
</evidence>
<dbReference type="SUPFAM" id="SSF103575">
    <property type="entry name" value="Plexin repeat"/>
    <property type="match status" value="1"/>
</dbReference>
<dbReference type="InterPro" id="IPR027231">
    <property type="entry name" value="Semaphorin"/>
</dbReference>
<evidence type="ECO:0000313" key="9">
    <source>
        <dbReference type="EMBL" id="RWS22121.1"/>
    </source>
</evidence>
<dbReference type="GO" id="GO:0071526">
    <property type="term" value="P:semaphorin-plexin signaling pathway"/>
    <property type="evidence" value="ECO:0007669"/>
    <property type="project" value="TreeGrafter"/>
</dbReference>
<dbReference type="SUPFAM" id="SSF101912">
    <property type="entry name" value="Sema domain"/>
    <property type="match status" value="1"/>
</dbReference>
<gene>
    <name evidence="9" type="ORF">B4U80_11702</name>
</gene>
<dbReference type="InterPro" id="IPR015943">
    <property type="entry name" value="WD40/YVTN_repeat-like_dom_sf"/>
</dbReference>
<feature type="non-terminal residue" evidence="9">
    <location>
        <position position="1"/>
    </location>
</feature>
<evidence type="ECO:0000256" key="5">
    <source>
        <dbReference type="ARBA" id="ARBA00023180"/>
    </source>
</evidence>
<evidence type="ECO:0000256" key="6">
    <source>
        <dbReference type="PROSITE-ProRule" id="PRU00352"/>
    </source>
</evidence>
<dbReference type="GO" id="GO:0007411">
    <property type="term" value="P:axon guidance"/>
    <property type="evidence" value="ECO:0007669"/>
    <property type="project" value="TreeGrafter"/>
</dbReference>
<name>A0A443S3S2_9ACAR</name>
<organism evidence="9 10">
    <name type="scientific">Leptotrombidium deliense</name>
    <dbReference type="NCBI Taxonomy" id="299467"/>
    <lineage>
        <taxon>Eukaryota</taxon>
        <taxon>Metazoa</taxon>
        <taxon>Ecdysozoa</taxon>
        <taxon>Arthropoda</taxon>
        <taxon>Chelicerata</taxon>
        <taxon>Arachnida</taxon>
        <taxon>Acari</taxon>
        <taxon>Acariformes</taxon>
        <taxon>Trombidiformes</taxon>
        <taxon>Prostigmata</taxon>
        <taxon>Anystina</taxon>
        <taxon>Parasitengona</taxon>
        <taxon>Trombiculoidea</taxon>
        <taxon>Trombiculidae</taxon>
        <taxon>Leptotrombidium</taxon>
    </lineage>
</organism>
<dbReference type="OrthoDB" id="9988752at2759"/>
<dbReference type="GO" id="GO:0005886">
    <property type="term" value="C:plasma membrane"/>
    <property type="evidence" value="ECO:0007669"/>
    <property type="project" value="TreeGrafter"/>
</dbReference>
<dbReference type="InterPro" id="IPR002165">
    <property type="entry name" value="Plexin_repeat"/>
</dbReference>
<dbReference type="EMBL" id="NCKV01009782">
    <property type="protein sequence ID" value="RWS22121.1"/>
    <property type="molecule type" value="Genomic_DNA"/>
</dbReference>
<dbReference type="PANTHER" id="PTHR11036:SF127">
    <property type="entry name" value="SEMAPHORIN-1A"/>
    <property type="match status" value="1"/>
</dbReference>
<dbReference type="InterPro" id="IPR036352">
    <property type="entry name" value="Semap_dom_sf"/>
</dbReference>
<reference evidence="9 10" key="1">
    <citation type="journal article" date="2018" name="Gigascience">
        <title>Genomes of trombidid mites reveal novel predicted allergens and laterally-transferred genes associated with secondary metabolism.</title>
        <authorList>
            <person name="Dong X."/>
            <person name="Chaisiri K."/>
            <person name="Xia D."/>
            <person name="Armstrong S.D."/>
            <person name="Fang Y."/>
            <person name="Donnelly M.J."/>
            <person name="Kadowaki T."/>
            <person name="McGarry J.W."/>
            <person name="Darby A.C."/>
            <person name="Makepeace B.L."/>
        </authorList>
    </citation>
    <scope>NUCLEOTIDE SEQUENCE [LARGE SCALE GENOMIC DNA]</scope>
    <source>
        <strain evidence="9">UoL-UT</strain>
    </source>
</reference>
<keyword evidence="5" id="KW-0325">Glycoprotein</keyword>
<dbReference type="VEuPathDB" id="VectorBase:LDEU009919"/>
<dbReference type="GO" id="GO:0045499">
    <property type="term" value="F:chemorepellent activity"/>
    <property type="evidence" value="ECO:0007669"/>
    <property type="project" value="TreeGrafter"/>
</dbReference>
<evidence type="ECO:0000256" key="3">
    <source>
        <dbReference type="ARBA" id="ARBA00023136"/>
    </source>
</evidence>
<feature type="chain" id="PRO_5019539178" evidence="7">
    <location>
        <begin position="16"/>
        <end position="557"/>
    </location>
</feature>
<keyword evidence="3" id="KW-0472">Membrane</keyword>
<dbReference type="Gene3D" id="2.130.10.10">
    <property type="entry name" value="YVTN repeat-like/Quinoprotein amine dehydrogenase"/>
    <property type="match status" value="1"/>
</dbReference>
<keyword evidence="4" id="KW-1015">Disulfide bond</keyword>
<comment type="subcellular location">
    <subcellularLocation>
        <location evidence="1">Membrane</location>
    </subcellularLocation>
</comment>
<dbReference type="PANTHER" id="PTHR11036">
    <property type="entry name" value="SEMAPHORIN"/>
    <property type="match status" value="1"/>
</dbReference>
<evidence type="ECO:0000313" key="10">
    <source>
        <dbReference type="Proteomes" id="UP000288716"/>
    </source>
</evidence>
<feature type="signal peptide" evidence="7">
    <location>
        <begin position="1"/>
        <end position="15"/>
    </location>
</feature>
<evidence type="ECO:0000256" key="1">
    <source>
        <dbReference type="ARBA" id="ARBA00004370"/>
    </source>
</evidence>
<sequence>CIFITLYTFTSFVCCLQNADLSSIPDNVTFLKFNFDVNLFDYDFPNRGVIVGGKDVLYALTVDNLGHRIHLHWISNKIDKVSCELRGKPTSLCNNYLRVYQPLKHSNYKQIFICGTNSFKPICRSYKYPDLKMLKEYHEFGLSPNDPRVSVVYNYGNNNNDLYVATIAGSSASDALIIRPFSKVRTQRFNDRIFNSPQFIKAVSVENRMLFFFRELAFERNFAPVSRIARICENDNGGNASFKSIFTTFRKTTIHCSVKRKNARPIVLHNLTSVSEITVKLISGNKYSSFYASFTGKELSESRKIFFVSAVCHFSLNDIIDNFDKAVIGYRRPGSPLEAITFEQKINDYVDVDRSNRNRKAAIRNLDPCEFKLSEAAQRFNMDHTLTSYIAEDMNALKGSSPFFVYFHESVSLTFIYDHEIKLNFGNVTLAYIGTSDGRVMKVFETASKQHNFQSELQVFPSDTAVKHIFLTSKDWCNMSAKVVVFSNNSMRVFNVTNCELVKTCKECVGSKDPYCFWNISGNQCMRSCNPEQNNDIIQNLLTGDDRRCEEIDKKGS</sequence>
<dbReference type="GO" id="GO:0030335">
    <property type="term" value="P:positive regulation of cell migration"/>
    <property type="evidence" value="ECO:0007669"/>
    <property type="project" value="TreeGrafter"/>
</dbReference>
<protein>
    <submittedName>
        <fullName evidence="9">Semaphorin-1A-like protein</fullName>
    </submittedName>
</protein>
<dbReference type="GO" id="GO:0030215">
    <property type="term" value="F:semaphorin receptor binding"/>
    <property type="evidence" value="ECO:0007669"/>
    <property type="project" value="InterPro"/>
</dbReference>
<dbReference type="Gene3D" id="3.30.1680.10">
    <property type="entry name" value="ligand-binding face of the semaphorins, domain 2"/>
    <property type="match status" value="1"/>
</dbReference>
<evidence type="ECO:0000256" key="4">
    <source>
        <dbReference type="ARBA" id="ARBA00023157"/>
    </source>
</evidence>
<keyword evidence="7" id="KW-0732">Signal</keyword>
<evidence type="ECO:0000259" key="8">
    <source>
        <dbReference type="PROSITE" id="PS51004"/>
    </source>
</evidence>
<accession>A0A443S3S2</accession>
<feature type="domain" description="Sema" evidence="8">
    <location>
        <begin position="13"/>
        <end position="496"/>
    </location>
</feature>
<dbReference type="Pfam" id="PF01437">
    <property type="entry name" value="PSI"/>
    <property type="match status" value="1"/>
</dbReference>
<dbReference type="PROSITE" id="PS51004">
    <property type="entry name" value="SEMA"/>
    <property type="match status" value="1"/>
</dbReference>
<dbReference type="Proteomes" id="UP000288716">
    <property type="component" value="Unassembled WGS sequence"/>
</dbReference>
<evidence type="ECO:0000256" key="2">
    <source>
        <dbReference type="ARBA" id="ARBA00022902"/>
    </source>
</evidence>
<comment type="caution">
    <text evidence="9">The sequence shown here is derived from an EMBL/GenBank/DDBJ whole genome shotgun (WGS) entry which is preliminary data.</text>
</comment>
<proteinExistence type="predicted"/>
<dbReference type="Pfam" id="PF01403">
    <property type="entry name" value="Sema"/>
    <property type="match status" value="1"/>
</dbReference>
<dbReference type="SMART" id="SM00630">
    <property type="entry name" value="Sema"/>
    <property type="match status" value="1"/>
</dbReference>
<dbReference type="AlphaFoldDB" id="A0A443S3S2"/>
<dbReference type="STRING" id="299467.A0A443S3S2"/>
<dbReference type="SMART" id="SM00423">
    <property type="entry name" value="PSI"/>
    <property type="match status" value="1"/>
</dbReference>
<keyword evidence="10" id="KW-1185">Reference proteome</keyword>
<keyword evidence="2" id="KW-0524">Neurogenesis</keyword>
<dbReference type="InterPro" id="IPR001627">
    <property type="entry name" value="Semap_dom"/>
</dbReference>
<comment type="caution">
    <text evidence="6">Lacks conserved residue(s) required for the propagation of feature annotation.</text>
</comment>